<dbReference type="Gene3D" id="2.60.120.10">
    <property type="entry name" value="Jelly Rolls"/>
    <property type="match status" value="1"/>
</dbReference>
<organism evidence="1">
    <name type="scientific">uncultured Caudovirales phage</name>
    <dbReference type="NCBI Taxonomy" id="2100421"/>
    <lineage>
        <taxon>Viruses</taxon>
        <taxon>Duplodnaviria</taxon>
        <taxon>Heunggongvirae</taxon>
        <taxon>Uroviricota</taxon>
        <taxon>Caudoviricetes</taxon>
        <taxon>Peduoviridae</taxon>
        <taxon>Maltschvirus</taxon>
        <taxon>Maltschvirus maltsch</taxon>
    </lineage>
</organism>
<dbReference type="EMBL" id="LR796215">
    <property type="protein sequence ID" value="CAB4127812.1"/>
    <property type="molecule type" value="Genomic_DNA"/>
</dbReference>
<name>A0A6J5L2J0_9CAUD</name>
<evidence type="ECO:0008006" key="2">
    <source>
        <dbReference type="Google" id="ProtNLM"/>
    </source>
</evidence>
<evidence type="ECO:0000313" key="1">
    <source>
        <dbReference type="EMBL" id="CAB4127812.1"/>
    </source>
</evidence>
<dbReference type="SUPFAM" id="SSF51182">
    <property type="entry name" value="RmlC-like cupins"/>
    <property type="match status" value="1"/>
</dbReference>
<accession>A0A6J5L2J0</accession>
<protein>
    <recommendedName>
        <fullName evidence="2">Cupin</fullName>
    </recommendedName>
</protein>
<reference evidence="1" key="1">
    <citation type="submission" date="2020-04" db="EMBL/GenBank/DDBJ databases">
        <authorList>
            <person name="Chiriac C."/>
            <person name="Salcher M."/>
            <person name="Ghai R."/>
            <person name="Kavagutti S V."/>
        </authorList>
    </citation>
    <scope>NUCLEOTIDE SEQUENCE</scope>
</reference>
<dbReference type="InterPro" id="IPR011051">
    <property type="entry name" value="RmlC_Cupin_sf"/>
</dbReference>
<dbReference type="InterPro" id="IPR014710">
    <property type="entry name" value="RmlC-like_jellyroll"/>
</dbReference>
<proteinExistence type="predicted"/>
<sequence>MNNQELAEKMKGTFEFDPQTVHHFADGLYAKQMIIPKGFMAGKHVHNYSHLSVLAKGRVIVKTDDSSVEYVAPACIEIKSGIYHTVEALEDCAWFCIHATDETDADKIDEVLINRKD</sequence>
<gene>
    <name evidence="1" type="ORF">UFOVP96_11</name>
</gene>